<proteinExistence type="inferred from homology"/>
<evidence type="ECO:0000256" key="5">
    <source>
        <dbReference type="SAM" id="MobiDB-lite"/>
    </source>
</evidence>
<keyword evidence="3 4" id="KW-0067">ATP-binding</keyword>
<dbReference type="SUPFAM" id="SSF100950">
    <property type="entry name" value="NagB/RpiA/CoA transferase-like"/>
    <property type="match status" value="1"/>
</dbReference>
<protein>
    <recommendedName>
        <fullName evidence="4">5-formyltetrahydrofolate cyclo-ligase</fullName>
        <ecNumber evidence="4">6.3.3.2</ecNumber>
    </recommendedName>
</protein>
<dbReference type="InterPro" id="IPR024185">
    <property type="entry name" value="FTHF_cligase-like_sf"/>
</dbReference>
<dbReference type="InterPro" id="IPR037171">
    <property type="entry name" value="NagB/RpiA_transferase-like"/>
</dbReference>
<dbReference type="RefSeq" id="WP_348525220.1">
    <property type="nucleotide sequence ID" value="NZ_BSUK01000001.1"/>
</dbReference>
<keyword evidence="4" id="KW-0479">Metal-binding</keyword>
<accession>A0ABQ6I256</accession>
<dbReference type="PIRSF" id="PIRSF006806">
    <property type="entry name" value="FTHF_cligase"/>
    <property type="match status" value="1"/>
</dbReference>
<name>A0ABQ6I256_9MICO</name>
<feature type="region of interest" description="Disordered" evidence="5">
    <location>
        <begin position="1"/>
        <end position="28"/>
    </location>
</feature>
<dbReference type="EC" id="6.3.3.2" evidence="4"/>
<evidence type="ECO:0000256" key="4">
    <source>
        <dbReference type="RuleBase" id="RU361279"/>
    </source>
</evidence>
<gene>
    <name evidence="6" type="ORF">GCM10025864_25300</name>
</gene>
<evidence type="ECO:0000256" key="2">
    <source>
        <dbReference type="ARBA" id="ARBA00022741"/>
    </source>
</evidence>
<evidence type="ECO:0000313" key="7">
    <source>
        <dbReference type="Proteomes" id="UP001157091"/>
    </source>
</evidence>
<dbReference type="PANTHER" id="PTHR23407">
    <property type="entry name" value="ATPASE INHIBITOR/5-FORMYLTETRAHYDROFOLATE CYCLO-LIGASE"/>
    <property type="match status" value="1"/>
</dbReference>
<comment type="similarity">
    <text evidence="1 4">Belongs to the 5-formyltetrahydrofolate cyclo-ligase family.</text>
</comment>
<sequence>MPQCPYDVRQRTALPPTSGLEPEDAKEELRRAIRTVREARSERLRREAAEALADVVETIPEIQDARCVAVYAARATEPGTTPLMDRLAARDVRVLLPVLGTGLQRNWAEYAGRDDLRVRAPGRPPEPGTPELPAEAVGDADVVVVPALAVDTTGMRLGQGGGWYDRVLQHTRSDARVVAVVFPDEVYDAAERPLPSESHDQRVQAVATPAGWRELGV</sequence>
<organism evidence="6 7">
    <name type="scientific">Luteimicrobium album</name>
    <dbReference type="NCBI Taxonomy" id="1054550"/>
    <lineage>
        <taxon>Bacteria</taxon>
        <taxon>Bacillati</taxon>
        <taxon>Actinomycetota</taxon>
        <taxon>Actinomycetes</taxon>
        <taxon>Micrococcales</taxon>
        <taxon>Luteimicrobium</taxon>
    </lineage>
</organism>
<evidence type="ECO:0000256" key="3">
    <source>
        <dbReference type="ARBA" id="ARBA00022840"/>
    </source>
</evidence>
<dbReference type="PANTHER" id="PTHR23407:SF1">
    <property type="entry name" value="5-FORMYLTETRAHYDROFOLATE CYCLO-LIGASE"/>
    <property type="match status" value="1"/>
</dbReference>
<evidence type="ECO:0000313" key="6">
    <source>
        <dbReference type="EMBL" id="GMA24771.1"/>
    </source>
</evidence>
<dbReference type="EMBL" id="BSUK01000001">
    <property type="protein sequence ID" value="GMA24771.1"/>
    <property type="molecule type" value="Genomic_DNA"/>
</dbReference>
<reference evidence="7" key="1">
    <citation type="journal article" date="2019" name="Int. J. Syst. Evol. Microbiol.">
        <title>The Global Catalogue of Microorganisms (GCM) 10K type strain sequencing project: providing services to taxonomists for standard genome sequencing and annotation.</title>
        <authorList>
            <consortium name="The Broad Institute Genomics Platform"/>
            <consortium name="The Broad Institute Genome Sequencing Center for Infectious Disease"/>
            <person name="Wu L."/>
            <person name="Ma J."/>
        </authorList>
    </citation>
    <scope>NUCLEOTIDE SEQUENCE [LARGE SCALE GENOMIC DNA]</scope>
    <source>
        <strain evidence="7">NBRC 106348</strain>
    </source>
</reference>
<keyword evidence="4" id="KW-0460">Magnesium</keyword>
<comment type="catalytic activity">
    <reaction evidence="4">
        <text>(6S)-5-formyl-5,6,7,8-tetrahydrofolate + ATP = (6R)-5,10-methenyltetrahydrofolate + ADP + phosphate</text>
        <dbReference type="Rhea" id="RHEA:10488"/>
        <dbReference type="ChEBI" id="CHEBI:30616"/>
        <dbReference type="ChEBI" id="CHEBI:43474"/>
        <dbReference type="ChEBI" id="CHEBI:57455"/>
        <dbReference type="ChEBI" id="CHEBI:57457"/>
        <dbReference type="ChEBI" id="CHEBI:456216"/>
        <dbReference type="EC" id="6.3.3.2"/>
    </reaction>
</comment>
<dbReference type="NCBIfam" id="TIGR02727">
    <property type="entry name" value="MTHFS_bact"/>
    <property type="match status" value="1"/>
</dbReference>
<evidence type="ECO:0000256" key="1">
    <source>
        <dbReference type="ARBA" id="ARBA00010638"/>
    </source>
</evidence>
<comment type="caution">
    <text evidence="6">The sequence shown here is derived from an EMBL/GenBank/DDBJ whole genome shotgun (WGS) entry which is preliminary data.</text>
</comment>
<keyword evidence="7" id="KW-1185">Reference proteome</keyword>
<dbReference type="Proteomes" id="UP001157091">
    <property type="component" value="Unassembled WGS sequence"/>
</dbReference>
<comment type="cofactor">
    <cofactor evidence="4">
        <name>Mg(2+)</name>
        <dbReference type="ChEBI" id="CHEBI:18420"/>
    </cofactor>
</comment>
<dbReference type="InterPro" id="IPR002698">
    <property type="entry name" value="FTHF_cligase"/>
</dbReference>
<keyword evidence="2 4" id="KW-0547">Nucleotide-binding</keyword>
<dbReference type="Pfam" id="PF01812">
    <property type="entry name" value="5-FTHF_cyc-lig"/>
    <property type="match status" value="1"/>
</dbReference>
<dbReference type="Gene3D" id="3.40.50.10420">
    <property type="entry name" value="NagB/RpiA/CoA transferase-like"/>
    <property type="match status" value="1"/>
</dbReference>